<reference evidence="3" key="1">
    <citation type="submission" date="2019-05" db="EMBL/GenBank/DDBJ databases">
        <title>Isolation and characterization of methanogens from the cold seep sediment at Four-Way Closure Ridge.</title>
        <authorList>
            <person name="You Y.-T."/>
            <person name="Chen S.-C."/>
            <person name="Zhang W.-L."/>
            <person name="Lai M.-C."/>
        </authorList>
    </citation>
    <scope>NUCLEOTIDE SEQUENCE</scope>
    <source>
        <strain evidence="3">FWC-SCC3</strain>
    </source>
</reference>
<evidence type="ECO:0000313" key="3">
    <source>
        <dbReference type="EMBL" id="MDN7012162.1"/>
    </source>
</evidence>
<dbReference type="Gene3D" id="1.10.3210.10">
    <property type="entry name" value="Hypothetical protein af1432"/>
    <property type="match status" value="1"/>
</dbReference>
<sequence length="401" mass="46262">MEIPQSIFDRMARSMADRESLLSPRATRNDAYLRRSCRKPEDPVIRPPFFRDADRIVHSKAYARYIDKTQVFYLVESDHITHRVLHVQLVSKIARTIGRALGLNEDLIEAIALGHDIGHVPYGHLGEKFLDELCTEHRLRGFRHNVQSVRFLDVVEDCNLTLQVLDGILCHNGETNDRILTVEGEADWDSFADKMEKIEKEGDAFPLTTEGCVVRCADSISYLGRDLADALEVEVIDERDLEDFPENCMDFFGIAGHKKEAFSDINRKVLDVLIRDIIAGSYDADCIAFSKEAAECVAAFKTFNMNHIYGNQKLLRNEEKIRFMFGCLFEHILEDIEEERQDTPIYEDFIDAPWASRTYIDAAAPAELARDFIAGMTDRYFEWVFQQSIFPERVRSRYRGW</sequence>
<gene>
    <name evidence="3" type="ORF">FGW20_03700</name>
</gene>
<evidence type="ECO:0000313" key="4">
    <source>
        <dbReference type="Proteomes" id="UP001168423"/>
    </source>
</evidence>
<feature type="domain" description="HD" evidence="2">
    <location>
        <begin position="83"/>
        <end position="223"/>
    </location>
</feature>
<comment type="caution">
    <text evidence="3">The sequence shown here is derived from an EMBL/GenBank/DDBJ whole genome shotgun (WGS) entry which is preliminary data.</text>
</comment>
<accession>A0ABT8LZF7</accession>
<dbReference type="InterPro" id="IPR003607">
    <property type="entry name" value="HD/PDEase_dom"/>
</dbReference>
<dbReference type="RefSeq" id="WP_301676744.1">
    <property type="nucleotide sequence ID" value="NZ_VCYI01000003.1"/>
</dbReference>
<protein>
    <submittedName>
        <fullName evidence="3">HD domain-containing protein</fullName>
    </submittedName>
</protein>
<organism evidence="3 4">
    <name type="scientific">Methanoculleus methanifontis</name>
    <dbReference type="NCBI Taxonomy" id="2584086"/>
    <lineage>
        <taxon>Archaea</taxon>
        <taxon>Methanobacteriati</taxon>
        <taxon>Methanobacteriota</taxon>
        <taxon>Stenosarchaea group</taxon>
        <taxon>Methanomicrobia</taxon>
        <taxon>Methanomicrobiales</taxon>
        <taxon>Methanomicrobiaceae</taxon>
        <taxon>Methanoculleus</taxon>
    </lineage>
</organism>
<dbReference type="Pfam" id="PF13286">
    <property type="entry name" value="HD_assoc"/>
    <property type="match status" value="1"/>
</dbReference>
<dbReference type="PROSITE" id="PS51831">
    <property type="entry name" value="HD"/>
    <property type="match status" value="1"/>
</dbReference>
<dbReference type="InterPro" id="IPR006674">
    <property type="entry name" value="HD_domain"/>
</dbReference>
<dbReference type="InterPro" id="IPR051094">
    <property type="entry name" value="Diverse_Catalytic_Enzymes"/>
</dbReference>
<dbReference type="Proteomes" id="UP001168423">
    <property type="component" value="Unassembled WGS sequence"/>
</dbReference>
<dbReference type="EMBL" id="VCYI01000003">
    <property type="protein sequence ID" value="MDN7012162.1"/>
    <property type="molecule type" value="Genomic_DNA"/>
</dbReference>
<evidence type="ECO:0000256" key="1">
    <source>
        <dbReference type="ARBA" id="ARBA00022801"/>
    </source>
</evidence>
<name>A0ABT8LZF7_9EURY</name>
<keyword evidence="1" id="KW-0378">Hydrolase</keyword>
<dbReference type="Pfam" id="PF01966">
    <property type="entry name" value="HD"/>
    <property type="match status" value="1"/>
</dbReference>
<evidence type="ECO:0000259" key="2">
    <source>
        <dbReference type="PROSITE" id="PS51831"/>
    </source>
</evidence>
<dbReference type="SUPFAM" id="SSF109604">
    <property type="entry name" value="HD-domain/PDEase-like"/>
    <property type="match status" value="1"/>
</dbReference>
<dbReference type="PANTHER" id="PTHR35795:SF1">
    <property type="entry name" value="BIS(5'-NUCLEOSYL)-TETRAPHOSPHATASE, SYMMETRICAL"/>
    <property type="match status" value="1"/>
</dbReference>
<proteinExistence type="predicted"/>
<dbReference type="InterPro" id="IPR026875">
    <property type="entry name" value="PHydrolase_assoc_dom"/>
</dbReference>
<dbReference type="PANTHER" id="PTHR35795">
    <property type="entry name" value="SLR1885 PROTEIN"/>
    <property type="match status" value="1"/>
</dbReference>
<dbReference type="SMART" id="SM00471">
    <property type="entry name" value="HDc"/>
    <property type="match status" value="1"/>
</dbReference>
<dbReference type="CDD" id="cd00077">
    <property type="entry name" value="HDc"/>
    <property type="match status" value="1"/>
</dbReference>
<keyword evidence="4" id="KW-1185">Reference proteome</keyword>